<organism evidence="2 3">
    <name type="scientific">Microvirga puerhi</name>
    <dbReference type="NCBI Taxonomy" id="2876078"/>
    <lineage>
        <taxon>Bacteria</taxon>
        <taxon>Pseudomonadati</taxon>
        <taxon>Pseudomonadota</taxon>
        <taxon>Alphaproteobacteria</taxon>
        <taxon>Hyphomicrobiales</taxon>
        <taxon>Methylobacteriaceae</taxon>
        <taxon>Microvirga</taxon>
    </lineage>
</organism>
<gene>
    <name evidence="2" type="ORF">K9B37_07135</name>
</gene>
<evidence type="ECO:0008006" key="4">
    <source>
        <dbReference type="Google" id="ProtNLM"/>
    </source>
</evidence>
<comment type="caution">
    <text evidence="2">The sequence shown here is derived from an EMBL/GenBank/DDBJ whole genome shotgun (WGS) entry which is preliminary data.</text>
</comment>
<proteinExistence type="predicted"/>
<feature type="region of interest" description="Disordered" evidence="1">
    <location>
        <begin position="67"/>
        <end position="86"/>
    </location>
</feature>
<evidence type="ECO:0000313" key="2">
    <source>
        <dbReference type="EMBL" id="MBZ6076062.1"/>
    </source>
</evidence>
<accession>A0ABS7VM38</accession>
<sequence length="109" mass="12253">MFTLEIAGKAVAITNADEDQARELFTSEEFREDVKSFTSEGKPLWDGSAAFNVRRASDEEIEAFDDAMAEDEEDWDDEEDGDDEETGIDVMFLVAIDEMDDADEAQDEP</sequence>
<reference evidence="2 3" key="1">
    <citation type="submission" date="2021-09" db="EMBL/GenBank/DDBJ databases">
        <title>The complete genome sequence of a new microorganism.</title>
        <authorList>
            <person name="Zi Z."/>
        </authorList>
    </citation>
    <scope>NUCLEOTIDE SEQUENCE [LARGE SCALE GENOMIC DNA]</scope>
    <source>
        <strain evidence="2 3">WGZ8</strain>
    </source>
</reference>
<evidence type="ECO:0000313" key="3">
    <source>
        <dbReference type="Proteomes" id="UP000704176"/>
    </source>
</evidence>
<dbReference type="RefSeq" id="WP_224312375.1">
    <property type="nucleotide sequence ID" value="NZ_JAIRBM010000004.1"/>
</dbReference>
<keyword evidence="3" id="KW-1185">Reference proteome</keyword>
<evidence type="ECO:0000256" key="1">
    <source>
        <dbReference type="SAM" id="MobiDB-lite"/>
    </source>
</evidence>
<dbReference type="Proteomes" id="UP000704176">
    <property type="component" value="Unassembled WGS sequence"/>
</dbReference>
<name>A0ABS7VM38_9HYPH</name>
<dbReference type="EMBL" id="JAIRBM010000004">
    <property type="protein sequence ID" value="MBZ6076062.1"/>
    <property type="molecule type" value="Genomic_DNA"/>
</dbReference>
<protein>
    <recommendedName>
        <fullName evidence="4">Glutamine amidotransferase</fullName>
    </recommendedName>
</protein>